<reference evidence="2" key="2">
    <citation type="submission" date="2018-03" db="EMBL/GenBank/DDBJ databases">
        <title>The Triticum urartu genome reveals the dynamic nature of wheat genome evolution.</title>
        <authorList>
            <person name="Ling H."/>
            <person name="Ma B."/>
            <person name="Shi X."/>
            <person name="Liu H."/>
            <person name="Dong L."/>
            <person name="Sun H."/>
            <person name="Cao Y."/>
            <person name="Gao Q."/>
            <person name="Zheng S."/>
            <person name="Li Y."/>
            <person name="Yu Y."/>
            <person name="Du H."/>
            <person name="Qi M."/>
            <person name="Li Y."/>
            <person name="Yu H."/>
            <person name="Cui Y."/>
            <person name="Wang N."/>
            <person name="Chen C."/>
            <person name="Wu H."/>
            <person name="Zhao Y."/>
            <person name="Zhang J."/>
            <person name="Li Y."/>
            <person name="Zhou W."/>
            <person name="Zhang B."/>
            <person name="Hu W."/>
            <person name="Eijk M."/>
            <person name="Tang J."/>
            <person name="Witsenboer H."/>
            <person name="Zhao S."/>
            <person name="Li Z."/>
            <person name="Zhang A."/>
            <person name="Wang D."/>
            <person name="Liang C."/>
        </authorList>
    </citation>
    <scope>NUCLEOTIDE SEQUENCE [LARGE SCALE GENOMIC DNA]</scope>
    <source>
        <strain evidence="2">cv. G1812</strain>
    </source>
</reference>
<dbReference type="PANTHER" id="PTHR47186">
    <property type="entry name" value="LEUCINE-RICH REPEAT-CONTAINING PROTEIN 57"/>
    <property type="match status" value="1"/>
</dbReference>
<dbReference type="Pfam" id="PF25019">
    <property type="entry name" value="LRR_R13L1-DRL21"/>
    <property type="match status" value="1"/>
</dbReference>
<evidence type="ECO:0000259" key="1">
    <source>
        <dbReference type="Pfam" id="PF25019"/>
    </source>
</evidence>
<dbReference type="Gene3D" id="3.80.10.10">
    <property type="entry name" value="Ribonuclease Inhibitor"/>
    <property type="match status" value="2"/>
</dbReference>
<dbReference type="EnsemblPlants" id="TuG1812G0200006380.01.T01">
    <property type="protein sequence ID" value="TuG1812G0200006380.01.T01.cds377112"/>
    <property type="gene ID" value="TuG1812G0200006380.01"/>
</dbReference>
<accession>A0A8R7PLH8</accession>
<evidence type="ECO:0000313" key="2">
    <source>
        <dbReference type="EnsemblPlants" id="TuG1812G0200006380.01.T01.cds377112"/>
    </source>
</evidence>
<reference evidence="3" key="1">
    <citation type="journal article" date="2013" name="Nature">
        <title>Draft genome of the wheat A-genome progenitor Triticum urartu.</title>
        <authorList>
            <person name="Ling H.Q."/>
            <person name="Zhao S."/>
            <person name="Liu D."/>
            <person name="Wang J."/>
            <person name="Sun H."/>
            <person name="Zhang C."/>
            <person name="Fan H."/>
            <person name="Li D."/>
            <person name="Dong L."/>
            <person name="Tao Y."/>
            <person name="Gao C."/>
            <person name="Wu H."/>
            <person name="Li Y."/>
            <person name="Cui Y."/>
            <person name="Guo X."/>
            <person name="Zheng S."/>
            <person name="Wang B."/>
            <person name="Yu K."/>
            <person name="Liang Q."/>
            <person name="Yang W."/>
            <person name="Lou X."/>
            <person name="Chen J."/>
            <person name="Feng M."/>
            <person name="Jian J."/>
            <person name="Zhang X."/>
            <person name="Luo G."/>
            <person name="Jiang Y."/>
            <person name="Liu J."/>
            <person name="Wang Z."/>
            <person name="Sha Y."/>
            <person name="Zhang B."/>
            <person name="Wu H."/>
            <person name="Tang D."/>
            <person name="Shen Q."/>
            <person name="Xue P."/>
            <person name="Zou S."/>
            <person name="Wang X."/>
            <person name="Liu X."/>
            <person name="Wang F."/>
            <person name="Yang Y."/>
            <person name="An X."/>
            <person name="Dong Z."/>
            <person name="Zhang K."/>
            <person name="Zhang X."/>
            <person name="Luo M.C."/>
            <person name="Dvorak J."/>
            <person name="Tong Y."/>
            <person name="Wang J."/>
            <person name="Yang H."/>
            <person name="Li Z."/>
            <person name="Wang D."/>
            <person name="Zhang A."/>
            <person name="Wang J."/>
        </authorList>
    </citation>
    <scope>NUCLEOTIDE SEQUENCE</scope>
    <source>
        <strain evidence="3">cv. G1812</strain>
    </source>
</reference>
<dbReference type="SUPFAM" id="SSF52058">
    <property type="entry name" value="L domain-like"/>
    <property type="match status" value="1"/>
</dbReference>
<organism evidence="2 3">
    <name type="scientific">Triticum urartu</name>
    <name type="common">Red wild einkorn</name>
    <name type="synonym">Crithodium urartu</name>
    <dbReference type="NCBI Taxonomy" id="4572"/>
    <lineage>
        <taxon>Eukaryota</taxon>
        <taxon>Viridiplantae</taxon>
        <taxon>Streptophyta</taxon>
        <taxon>Embryophyta</taxon>
        <taxon>Tracheophyta</taxon>
        <taxon>Spermatophyta</taxon>
        <taxon>Magnoliopsida</taxon>
        <taxon>Liliopsida</taxon>
        <taxon>Poales</taxon>
        <taxon>Poaceae</taxon>
        <taxon>BOP clade</taxon>
        <taxon>Pooideae</taxon>
        <taxon>Triticodae</taxon>
        <taxon>Triticeae</taxon>
        <taxon>Triticinae</taxon>
        <taxon>Triticum</taxon>
    </lineage>
</organism>
<feature type="domain" description="R13L1/DRL21-like LRR repeat region" evidence="1">
    <location>
        <begin position="80"/>
        <end position="203"/>
    </location>
</feature>
<sequence length="427" mass="48338">MRTTDSVGNWKHLRYLEISRACPLKRIPSTFCWLYNMQILYVKKCKIQSLPADFDKLTSLQKFESSGLTIDAANQRAQGIRSIKHLNQIREYLVIHNLCILSKDQAAEAELKNKKCLDRLILNMRVAFRSADFYIHNNDTEVLEGLQPPTSLKGLYVKNYVGVSLPSWFQPQNLPSLTSLNFDGFVAMKSISFPMTSQSMNLNEIHEIGTFLSLTNITIEKCENLSSLEDFLQPSYVPGIKRISISNCKMLESIPGEVFGDFHLLEELQIVDCPNIGPQRLVSPSLKKLNLWRSSLFCNIDCCSLVSFDFQCAFVTSIQLHTWSLPAVRRLEIWGKSLTSIGGSPNLSISTGTSNIRAFSSLTFLKVTSCDKLSTLDGILTQEYLPAIENIKIKYCPELLSLPGERFGSFHHLEYLEVLNCPSLSWR</sequence>
<dbReference type="Gramene" id="TuG1812G0200006380.01.T01">
    <property type="protein sequence ID" value="TuG1812G0200006380.01.T01.cds377112"/>
    <property type="gene ID" value="TuG1812G0200006380.01"/>
</dbReference>
<proteinExistence type="predicted"/>
<dbReference type="InterPro" id="IPR032675">
    <property type="entry name" value="LRR_dom_sf"/>
</dbReference>
<evidence type="ECO:0000313" key="3">
    <source>
        <dbReference type="Proteomes" id="UP000015106"/>
    </source>
</evidence>
<name>A0A8R7PLH8_TRIUA</name>
<reference evidence="2" key="3">
    <citation type="submission" date="2022-06" db="UniProtKB">
        <authorList>
            <consortium name="EnsemblPlants"/>
        </authorList>
    </citation>
    <scope>IDENTIFICATION</scope>
</reference>
<dbReference type="PANTHER" id="PTHR47186:SF3">
    <property type="entry name" value="OS09G0267800 PROTEIN"/>
    <property type="match status" value="1"/>
</dbReference>
<dbReference type="AlphaFoldDB" id="A0A8R7PLH8"/>
<protein>
    <recommendedName>
        <fullName evidence="1">R13L1/DRL21-like LRR repeat region domain-containing protein</fullName>
    </recommendedName>
</protein>
<dbReference type="InterPro" id="IPR056789">
    <property type="entry name" value="LRR_R13L1-DRL21"/>
</dbReference>
<dbReference type="Proteomes" id="UP000015106">
    <property type="component" value="Chromosome 2"/>
</dbReference>
<keyword evidence="3" id="KW-1185">Reference proteome</keyword>